<dbReference type="EMBL" id="BAER01000112">
    <property type="protein sequence ID" value="GAC34529.1"/>
    <property type="molecule type" value="Genomic_DNA"/>
</dbReference>
<evidence type="ECO:0000313" key="2">
    <source>
        <dbReference type="Proteomes" id="UP000006322"/>
    </source>
</evidence>
<comment type="caution">
    <text evidence="1">The sequence shown here is derived from an EMBL/GenBank/DDBJ whole genome shotgun (WGS) entry which is preliminary data.</text>
</comment>
<dbReference type="AlphaFoldDB" id="K6YP81"/>
<proteinExistence type="predicted"/>
<name>K6YP81_9ALTE</name>
<gene>
    <name evidence="1" type="ORF">GPLA_3641</name>
</gene>
<accession>K6YP81</accession>
<keyword evidence="2" id="KW-1185">Reference proteome</keyword>
<reference evidence="2" key="1">
    <citation type="journal article" date="2014" name="Environ. Microbiol.">
        <title>Comparative genomics of the marine bacterial genus Glaciecola reveals the high degree of genomic diversity and genomic characteristic for cold adaptation.</title>
        <authorList>
            <person name="Qin Q.L."/>
            <person name="Xie B.B."/>
            <person name="Yu Y."/>
            <person name="Shu Y.L."/>
            <person name="Rong J.C."/>
            <person name="Zhang Y.J."/>
            <person name="Zhao D.L."/>
            <person name="Chen X.L."/>
            <person name="Zhang X.Y."/>
            <person name="Chen B."/>
            <person name="Zhou B.C."/>
            <person name="Zhang Y.Z."/>
        </authorList>
    </citation>
    <scope>NUCLEOTIDE SEQUENCE [LARGE SCALE GENOMIC DNA]</scope>
    <source>
        <strain evidence="2">LMG 21857</strain>
    </source>
</reference>
<organism evidence="1 2">
    <name type="scientific">Paraglaciecola polaris LMG 21857</name>
    <dbReference type="NCBI Taxonomy" id="1129793"/>
    <lineage>
        <taxon>Bacteria</taxon>
        <taxon>Pseudomonadati</taxon>
        <taxon>Pseudomonadota</taxon>
        <taxon>Gammaproteobacteria</taxon>
        <taxon>Alteromonadales</taxon>
        <taxon>Alteromonadaceae</taxon>
        <taxon>Paraglaciecola</taxon>
    </lineage>
</organism>
<dbReference type="Proteomes" id="UP000006322">
    <property type="component" value="Unassembled WGS sequence"/>
</dbReference>
<sequence>MQSMRGNTWAVLVDMRGWLVPKSVSTSPLKSDVTLDRRNQKLECWIVDELSQGDALMPYFTQSGIVPERFMDPQEAYSCLQNAGYISSLDTIQALRSLEPHSK</sequence>
<evidence type="ECO:0000313" key="1">
    <source>
        <dbReference type="EMBL" id="GAC34529.1"/>
    </source>
</evidence>
<protein>
    <submittedName>
        <fullName evidence="1">Uncharacterized protein</fullName>
    </submittedName>
</protein>